<dbReference type="Proteomes" id="UP001066276">
    <property type="component" value="Chromosome 1_2"/>
</dbReference>
<feature type="compositionally biased region" description="Gly residues" evidence="1">
    <location>
        <begin position="61"/>
        <end position="70"/>
    </location>
</feature>
<reference evidence="2" key="1">
    <citation type="journal article" date="2022" name="bioRxiv">
        <title>Sequencing and chromosome-scale assembly of the giantPleurodeles waltlgenome.</title>
        <authorList>
            <person name="Brown T."/>
            <person name="Elewa A."/>
            <person name="Iarovenko S."/>
            <person name="Subramanian E."/>
            <person name="Araus A.J."/>
            <person name="Petzold A."/>
            <person name="Susuki M."/>
            <person name="Suzuki K.-i.T."/>
            <person name="Hayashi T."/>
            <person name="Toyoda A."/>
            <person name="Oliveira C."/>
            <person name="Osipova E."/>
            <person name="Leigh N.D."/>
            <person name="Simon A."/>
            <person name="Yun M.H."/>
        </authorList>
    </citation>
    <scope>NUCLEOTIDE SEQUENCE</scope>
    <source>
        <strain evidence="2">20211129_DDA</strain>
        <tissue evidence="2">Liver</tissue>
    </source>
</reference>
<comment type="caution">
    <text evidence="2">The sequence shown here is derived from an EMBL/GenBank/DDBJ whole genome shotgun (WGS) entry which is preliminary data.</text>
</comment>
<protein>
    <submittedName>
        <fullName evidence="2">Uncharacterized protein</fullName>
    </submittedName>
</protein>
<accession>A0AAV7W5K6</accession>
<feature type="region of interest" description="Disordered" evidence="1">
    <location>
        <begin position="53"/>
        <end position="118"/>
    </location>
</feature>
<dbReference type="AlphaFoldDB" id="A0AAV7W5K6"/>
<evidence type="ECO:0000313" key="3">
    <source>
        <dbReference type="Proteomes" id="UP001066276"/>
    </source>
</evidence>
<evidence type="ECO:0000313" key="2">
    <source>
        <dbReference type="EMBL" id="KAJ1207908.1"/>
    </source>
</evidence>
<feature type="compositionally biased region" description="Basic and acidic residues" evidence="1">
    <location>
        <begin position="82"/>
        <end position="118"/>
    </location>
</feature>
<name>A0AAV7W5K6_PLEWA</name>
<dbReference type="EMBL" id="JANPWB010000002">
    <property type="protein sequence ID" value="KAJ1207908.1"/>
    <property type="molecule type" value="Genomic_DNA"/>
</dbReference>
<organism evidence="2 3">
    <name type="scientific">Pleurodeles waltl</name>
    <name type="common">Iberian ribbed newt</name>
    <dbReference type="NCBI Taxonomy" id="8319"/>
    <lineage>
        <taxon>Eukaryota</taxon>
        <taxon>Metazoa</taxon>
        <taxon>Chordata</taxon>
        <taxon>Craniata</taxon>
        <taxon>Vertebrata</taxon>
        <taxon>Euteleostomi</taxon>
        <taxon>Amphibia</taxon>
        <taxon>Batrachia</taxon>
        <taxon>Caudata</taxon>
        <taxon>Salamandroidea</taxon>
        <taxon>Salamandridae</taxon>
        <taxon>Pleurodelinae</taxon>
        <taxon>Pleurodeles</taxon>
    </lineage>
</organism>
<keyword evidence="3" id="KW-1185">Reference proteome</keyword>
<proteinExistence type="predicted"/>
<gene>
    <name evidence="2" type="ORF">NDU88_003298</name>
</gene>
<sequence length="118" mass="13375">MKRLLASYAIDMMSNFMEWATTTKDTQKRCRPKGAWCSKGAWSGHEQRWAPRWRAPLGCGPRTGRGGTGGARKVPPTIARAGTEDWRRMEDRGRDRRRALAPERTRSVNDDTEARSGI</sequence>
<evidence type="ECO:0000256" key="1">
    <source>
        <dbReference type="SAM" id="MobiDB-lite"/>
    </source>
</evidence>